<dbReference type="Gramene" id="AET1Gv21005700.1">
    <property type="protein sequence ID" value="AET1Gv21005700.1"/>
    <property type="gene ID" value="AET1Gv21005700"/>
</dbReference>
<dbReference type="Proteomes" id="UP000015105">
    <property type="component" value="Chromosome 1D"/>
</dbReference>
<name>A0A453A1J1_AEGTS</name>
<sequence>VVAEEEPNSSKKKRKNRTLDRQETQAADEAMAAAIRHVGRRLGGGKAVYKPVVSPLVEDECRRLMPRLIYGGRQPIPFRFRPLSASAGGADVGNSNLHQPNAKPALDLDAKRAWGRRQIAEIETKKHDLFYQLAELDSRFPSRNKYFRDNRELIHHLFGHIEPNPNDTLWRFCRARERFNNCLVYGLPTMLATWMYLDWDGWKEMFADILGVSS</sequence>
<reference evidence="2" key="3">
    <citation type="journal article" date="2017" name="Nature">
        <title>Genome sequence of the progenitor of the wheat D genome Aegilops tauschii.</title>
        <authorList>
            <person name="Luo M.C."/>
            <person name="Gu Y.Q."/>
            <person name="Puiu D."/>
            <person name="Wang H."/>
            <person name="Twardziok S.O."/>
            <person name="Deal K.R."/>
            <person name="Huo N."/>
            <person name="Zhu T."/>
            <person name="Wang L."/>
            <person name="Wang Y."/>
            <person name="McGuire P.E."/>
            <person name="Liu S."/>
            <person name="Long H."/>
            <person name="Ramasamy R.K."/>
            <person name="Rodriguez J.C."/>
            <person name="Van S.L."/>
            <person name="Yuan L."/>
            <person name="Wang Z."/>
            <person name="Xia Z."/>
            <person name="Xiao L."/>
            <person name="Anderson O.D."/>
            <person name="Ouyang S."/>
            <person name="Liang Y."/>
            <person name="Zimin A.V."/>
            <person name="Pertea G."/>
            <person name="Qi P."/>
            <person name="Bennetzen J.L."/>
            <person name="Dai X."/>
            <person name="Dawson M.W."/>
            <person name="Muller H.G."/>
            <person name="Kugler K."/>
            <person name="Rivarola-Duarte L."/>
            <person name="Spannagl M."/>
            <person name="Mayer K.F.X."/>
            <person name="Lu F.H."/>
            <person name="Bevan M.W."/>
            <person name="Leroy P."/>
            <person name="Li P."/>
            <person name="You F.M."/>
            <person name="Sun Q."/>
            <person name="Liu Z."/>
            <person name="Lyons E."/>
            <person name="Wicker T."/>
            <person name="Salzberg S.L."/>
            <person name="Devos K.M."/>
            <person name="Dvorak J."/>
        </authorList>
    </citation>
    <scope>NUCLEOTIDE SEQUENCE [LARGE SCALE GENOMIC DNA]</scope>
    <source>
        <strain evidence="2">cv. AL8/78</strain>
    </source>
</reference>
<dbReference type="EnsemblPlants" id="AET1Gv21005700.1">
    <property type="protein sequence ID" value="AET1Gv21005700.1"/>
    <property type="gene ID" value="AET1Gv21005700"/>
</dbReference>
<evidence type="ECO:0000313" key="2">
    <source>
        <dbReference type="EnsemblPlants" id="AET1Gv21005700.1"/>
    </source>
</evidence>
<accession>A0A453A1J1</accession>
<reference evidence="2" key="4">
    <citation type="submission" date="2019-03" db="UniProtKB">
        <authorList>
            <consortium name="EnsemblPlants"/>
        </authorList>
    </citation>
    <scope>IDENTIFICATION</scope>
</reference>
<proteinExistence type="predicted"/>
<protein>
    <submittedName>
        <fullName evidence="2">Uncharacterized protein</fullName>
    </submittedName>
</protein>
<dbReference type="AlphaFoldDB" id="A0A453A1J1"/>
<evidence type="ECO:0000256" key="1">
    <source>
        <dbReference type="SAM" id="MobiDB-lite"/>
    </source>
</evidence>
<evidence type="ECO:0000313" key="3">
    <source>
        <dbReference type="Proteomes" id="UP000015105"/>
    </source>
</evidence>
<reference evidence="3" key="2">
    <citation type="journal article" date="2017" name="Nat. Plants">
        <title>The Aegilops tauschii genome reveals multiple impacts of transposons.</title>
        <authorList>
            <person name="Zhao G."/>
            <person name="Zou C."/>
            <person name="Li K."/>
            <person name="Wang K."/>
            <person name="Li T."/>
            <person name="Gao L."/>
            <person name="Zhang X."/>
            <person name="Wang H."/>
            <person name="Yang Z."/>
            <person name="Liu X."/>
            <person name="Jiang W."/>
            <person name="Mao L."/>
            <person name="Kong X."/>
            <person name="Jiao Y."/>
            <person name="Jia J."/>
        </authorList>
    </citation>
    <scope>NUCLEOTIDE SEQUENCE [LARGE SCALE GENOMIC DNA]</scope>
    <source>
        <strain evidence="3">cv. AL8/78</strain>
    </source>
</reference>
<reference evidence="3" key="1">
    <citation type="journal article" date="2014" name="Science">
        <title>Ancient hybridizations among the ancestral genomes of bread wheat.</title>
        <authorList>
            <consortium name="International Wheat Genome Sequencing Consortium,"/>
            <person name="Marcussen T."/>
            <person name="Sandve S.R."/>
            <person name="Heier L."/>
            <person name="Spannagl M."/>
            <person name="Pfeifer M."/>
            <person name="Jakobsen K.S."/>
            <person name="Wulff B.B."/>
            <person name="Steuernagel B."/>
            <person name="Mayer K.F."/>
            <person name="Olsen O.A."/>
        </authorList>
    </citation>
    <scope>NUCLEOTIDE SEQUENCE [LARGE SCALE GENOMIC DNA]</scope>
    <source>
        <strain evidence="3">cv. AL8/78</strain>
    </source>
</reference>
<keyword evidence="3" id="KW-1185">Reference proteome</keyword>
<reference evidence="2" key="5">
    <citation type="journal article" date="2021" name="G3 (Bethesda)">
        <title>Aegilops tauschii genome assembly Aet v5.0 features greater sequence contiguity and improved annotation.</title>
        <authorList>
            <person name="Wang L."/>
            <person name="Zhu T."/>
            <person name="Rodriguez J.C."/>
            <person name="Deal K.R."/>
            <person name="Dubcovsky J."/>
            <person name="McGuire P.E."/>
            <person name="Lux T."/>
            <person name="Spannagl M."/>
            <person name="Mayer K.F.X."/>
            <person name="Baldrich P."/>
            <person name="Meyers B.C."/>
            <person name="Huo N."/>
            <person name="Gu Y.Q."/>
            <person name="Zhou H."/>
            <person name="Devos K.M."/>
            <person name="Bennetzen J.L."/>
            <person name="Unver T."/>
            <person name="Budak H."/>
            <person name="Gulick P.J."/>
            <person name="Galiba G."/>
            <person name="Kalapos B."/>
            <person name="Nelson D.R."/>
            <person name="Li P."/>
            <person name="You F.M."/>
            <person name="Luo M.C."/>
            <person name="Dvorak J."/>
        </authorList>
    </citation>
    <scope>NUCLEOTIDE SEQUENCE [LARGE SCALE GENOMIC DNA]</scope>
    <source>
        <strain evidence="2">cv. AL8/78</strain>
    </source>
</reference>
<organism evidence="2 3">
    <name type="scientific">Aegilops tauschii subsp. strangulata</name>
    <name type="common">Goatgrass</name>
    <dbReference type="NCBI Taxonomy" id="200361"/>
    <lineage>
        <taxon>Eukaryota</taxon>
        <taxon>Viridiplantae</taxon>
        <taxon>Streptophyta</taxon>
        <taxon>Embryophyta</taxon>
        <taxon>Tracheophyta</taxon>
        <taxon>Spermatophyta</taxon>
        <taxon>Magnoliopsida</taxon>
        <taxon>Liliopsida</taxon>
        <taxon>Poales</taxon>
        <taxon>Poaceae</taxon>
        <taxon>BOP clade</taxon>
        <taxon>Pooideae</taxon>
        <taxon>Triticodae</taxon>
        <taxon>Triticeae</taxon>
        <taxon>Triticinae</taxon>
        <taxon>Aegilops</taxon>
    </lineage>
</organism>
<feature type="region of interest" description="Disordered" evidence="1">
    <location>
        <begin position="1"/>
        <end position="24"/>
    </location>
</feature>